<name>A0ABW2CRQ0_9ACTN</name>
<comment type="caution">
    <text evidence="1">The sequence shown here is derived from an EMBL/GenBank/DDBJ whole genome shotgun (WGS) entry which is preliminary data.</text>
</comment>
<dbReference type="Proteomes" id="UP001596380">
    <property type="component" value="Unassembled WGS sequence"/>
</dbReference>
<evidence type="ECO:0008006" key="3">
    <source>
        <dbReference type="Google" id="ProtNLM"/>
    </source>
</evidence>
<protein>
    <recommendedName>
        <fullName evidence="3">XRE family transcriptional regulator</fullName>
    </recommendedName>
</protein>
<gene>
    <name evidence="1" type="ORF">ACFQKB_26770</name>
</gene>
<evidence type="ECO:0000313" key="1">
    <source>
        <dbReference type="EMBL" id="MFC6883389.1"/>
    </source>
</evidence>
<proteinExistence type="predicted"/>
<dbReference type="InterPro" id="IPR011990">
    <property type="entry name" value="TPR-like_helical_dom_sf"/>
</dbReference>
<organism evidence="1 2">
    <name type="scientific">Actinomadura yumaensis</name>
    <dbReference type="NCBI Taxonomy" id="111807"/>
    <lineage>
        <taxon>Bacteria</taxon>
        <taxon>Bacillati</taxon>
        <taxon>Actinomycetota</taxon>
        <taxon>Actinomycetes</taxon>
        <taxon>Streptosporangiales</taxon>
        <taxon>Thermomonosporaceae</taxon>
        <taxon>Actinomadura</taxon>
    </lineage>
</organism>
<evidence type="ECO:0000313" key="2">
    <source>
        <dbReference type="Proteomes" id="UP001596380"/>
    </source>
</evidence>
<keyword evidence="2" id="KW-1185">Reference proteome</keyword>
<sequence>MESLASMIKDWEGGKYSPGSDYRRLYCRALGMTDDELFGDGPLEPQPPLPSHDAVRRSLDDVLAGGSMSPGALEDWERTVQLYGEVAREKLPYLVARDLSDDLEELRRALDRYRSASTLRRLSRVAAQLSGLMCLTLIKLDERAGFRRWARTARTAAVEAGDPITHSWVLAQEAYGHFYTADLVDAITVAQQAQQTAPCSVGAVLAAALEARAQAALGPDRARQARASLRRAEEILDGLPADAVNDSAFGYNEAQLRFHEGNALTYLGNTSAAWPVQDRALVLCPPNNFLDRTLTHLDRTQCLAQDGDLAGAVQYAAAALAPVTDAQRRGIIAVRGEEVLAALQGPQRELRSAQQLRELLTPTSDGRGTE</sequence>
<reference evidence="2" key="1">
    <citation type="journal article" date="2019" name="Int. J. Syst. Evol. Microbiol.">
        <title>The Global Catalogue of Microorganisms (GCM) 10K type strain sequencing project: providing services to taxonomists for standard genome sequencing and annotation.</title>
        <authorList>
            <consortium name="The Broad Institute Genomics Platform"/>
            <consortium name="The Broad Institute Genome Sequencing Center for Infectious Disease"/>
            <person name="Wu L."/>
            <person name="Ma J."/>
        </authorList>
    </citation>
    <scope>NUCLEOTIDE SEQUENCE [LARGE SCALE GENOMIC DNA]</scope>
    <source>
        <strain evidence="2">JCM 3369</strain>
    </source>
</reference>
<accession>A0ABW2CRQ0</accession>
<dbReference type="EMBL" id="JBHSXS010000019">
    <property type="protein sequence ID" value="MFC6883389.1"/>
    <property type="molecule type" value="Genomic_DNA"/>
</dbReference>
<dbReference type="SUPFAM" id="SSF48452">
    <property type="entry name" value="TPR-like"/>
    <property type="match status" value="1"/>
</dbReference>
<dbReference type="RefSeq" id="WP_378050206.1">
    <property type="nucleotide sequence ID" value="NZ_JBHSXE010000002.1"/>
</dbReference>